<evidence type="ECO:0000259" key="2">
    <source>
        <dbReference type="Pfam" id="PF04865"/>
    </source>
</evidence>
<dbReference type="InterPro" id="IPR058531">
    <property type="entry name" value="Baseplate_J_M"/>
</dbReference>
<dbReference type="PANTHER" id="PTHR37829">
    <property type="entry name" value="PHAGE-LIKE ELEMENT PBSX PROTEIN XKDT"/>
    <property type="match status" value="1"/>
</dbReference>
<accession>A0A445MWJ1</accession>
<protein>
    <submittedName>
        <fullName evidence="5">Baseplate J-like protein</fullName>
    </submittedName>
</protein>
<evidence type="ECO:0000313" key="5">
    <source>
        <dbReference type="EMBL" id="SPD73838.1"/>
    </source>
</evidence>
<dbReference type="InterPro" id="IPR058530">
    <property type="entry name" value="Baseplate_J-like_C"/>
</dbReference>
<organism evidence="5">
    <name type="scientific">uncultured Desulfobacterium sp</name>
    <dbReference type="NCBI Taxonomy" id="201089"/>
    <lineage>
        <taxon>Bacteria</taxon>
        <taxon>Pseudomonadati</taxon>
        <taxon>Thermodesulfobacteriota</taxon>
        <taxon>Desulfobacteria</taxon>
        <taxon>Desulfobacterales</taxon>
        <taxon>Desulfobacteriaceae</taxon>
        <taxon>Desulfobacterium</taxon>
        <taxon>environmental samples</taxon>
    </lineage>
</organism>
<dbReference type="Pfam" id="PF26079">
    <property type="entry name" value="Baseplate_J_C"/>
    <property type="match status" value="1"/>
</dbReference>
<dbReference type="Pfam" id="PF26078">
    <property type="entry name" value="Baseplate_J_M"/>
    <property type="match status" value="1"/>
</dbReference>
<feature type="domain" description="Baseplate protein J-like barrel" evidence="2">
    <location>
        <begin position="91"/>
        <end position="166"/>
    </location>
</feature>
<proteinExistence type="inferred from homology"/>
<evidence type="ECO:0000259" key="4">
    <source>
        <dbReference type="Pfam" id="PF26079"/>
    </source>
</evidence>
<feature type="domain" description="Baseplate J-like C-terminal" evidence="4">
    <location>
        <begin position="274"/>
        <end position="351"/>
    </location>
</feature>
<sequence length="351" mass="37080">MPFARPDLTTIIDWIASDLESRFTGADARLRRSFFNGIARALAGAVHGAYGFIEFLSEQVLPDKAEAEYMERWAQIWGVIRKAADAATGNVIFYGANGSVIPAGTILQRSDGAEFATDADVTIGSGTATGAVTASVAGEDGNTDEGKTLSLTTSLPGINGSATVAAGGLAGGAEIEQNDDLRYRLINRIQQPPHGGAAFDYEAWALEVEGVTRAWVYPLHRGLGTVDVTFVMDDQEGSITPDAGTVQDVQDYIDERKPVTADVIVFAPTPVALDFEIQLSPDTTVVRAAVEAELADLLRREAEPDGTVPISHIREAISTAAGETDHDLISPVADVVSGSGELSVMGTITWS</sequence>
<name>A0A445MWJ1_9BACT</name>
<dbReference type="AlphaFoldDB" id="A0A445MWJ1"/>
<dbReference type="PANTHER" id="PTHR37829:SF3">
    <property type="entry name" value="PROTEIN JAYE-RELATED"/>
    <property type="match status" value="1"/>
</dbReference>
<dbReference type="InterPro" id="IPR006949">
    <property type="entry name" value="Barrel_Baseplate_J-like"/>
</dbReference>
<dbReference type="InterPro" id="IPR052399">
    <property type="entry name" value="Phage_Baseplate_Assmbl_Protein"/>
</dbReference>
<evidence type="ECO:0000259" key="3">
    <source>
        <dbReference type="Pfam" id="PF26078"/>
    </source>
</evidence>
<feature type="domain" description="Baseplate J-like central" evidence="3">
    <location>
        <begin position="193"/>
        <end position="267"/>
    </location>
</feature>
<dbReference type="Pfam" id="PF04865">
    <property type="entry name" value="Baseplate_J"/>
    <property type="match status" value="1"/>
</dbReference>
<gene>
    <name evidence="5" type="ORF">PITCH_A2000007</name>
</gene>
<comment type="similarity">
    <text evidence="1">Belongs to the Mu gp47/PBSX XkdT family.</text>
</comment>
<reference evidence="5" key="1">
    <citation type="submission" date="2018-01" db="EMBL/GenBank/DDBJ databases">
        <authorList>
            <person name="Regsiter A."/>
            <person name="William W."/>
        </authorList>
    </citation>
    <scope>NUCLEOTIDE SEQUENCE</scope>
    <source>
        <strain evidence="5">TRIP AH-1</strain>
    </source>
</reference>
<dbReference type="EMBL" id="OJIN01000114">
    <property type="protein sequence ID" value="SPD73838.1"/>
    <property type="molecule type" value="Genomic_DNA"/>
</dbReference>
<evidence type="ECO:0000256" key="1">
    <source>
        <dbReference type="ARBA" id="ARBA00038087"/>
    </source>
</evidence>